<protein>
    <submittedName>
        <fullName evidence="1">Predicted protein</fullName>
    </submittedName>
</protein>
<dbReference type="RefSeq" id="XP_002677576.1">
    <property type="nucleotide sequence ID" value="XM_002677530.1"/>
</dbReference>
<dbReference type="VEuPathDB" id="AmoebaDB:NAEGRDRAFT_48828"/>
<keyword evidence="2" id="KW-1185">Reference proteome</keyword>
<dbReference type="AlphaFoldDB" id="D2VE75"/>
<dbReference type="InParanoid" id="D2VE75"/>
<evidence type="ECO:0000313" key="2">
    <source>
        <dbReference type="Proteomes" id="UP000006671"/>
    </source>
</evidence>
<dbReference type="EMBL" id="GG738866">
    <property type="protein sequence ID" value="EFC44832.1"/>
    <property type="molecule type" value="Genomic_DNA"/>
</dbReference>
<evidence type="ECO:0000313" key="1">
    <source>
        <dbReference type="EMBL" id="EFC44832.1"/>
    </source>
</evidence>
<proteinExistence type="predicted"/>
<dbReference type="KEGG" id="ngr:NAEGRDRAFT_48828"/>
<organism evidence="2">
    <name type="scientific">Naegleria gruberi</name>
    <name type="common">Amoeba</name>
    <dbReference type="NCBI Taxonomy" id="5762"/>
    <lineage>
        <taxon>Eukaryota</taxon>
        <taxon>Discoba</taxon>
        <taxon>Heterolobosea</taxon>
        <taxon>Tetramitia</taxon>
        <taxon>Eutetramitia</taxon>
        <taxon>Vahlkampfiidae</taxon>
        <taxon>Naegleria</taxon>
    </lineage>
</organism>
<name>D2VE75_NAEGR</name>
<gene>
    <name evidence="1" type="ORF">NAEGRDRAFT_48828</name>
</gene>
<dbReference type="GeneID" id="8848282"/>
<sequence>MNLNIIHYPKDLKKIEEFLVTCELLDFVNNHTADAADGRLRGFLKDRFKYEKEKCLMFASGRDLIGKRMRLTLEYHSPNDWISESCLPLTHSVSFSVGSRVDVKDYYAEFKEPRSYKIMNFNFYMEQHLVKDVEGNVHYNSDDRCLDSPNTVLIRRNDTEFSKSSIISVGNMFRILKEGDVDTYKLQQVMTIRDDMKECLILKASDSNGEIDIEMLFEKGKLLFEIGSGMLGATLQERYYNLDDDVCCTLYVKGENMLNELVWKGDIISKDRSNERLTIGKFTLCEDTTQ</sequence>
<reference evidence="1 2" key="1">
    <citation type="journal article" date="2010" name="Cell">
        <title>The genome of Naegleria gruberi illuminates early eukaryotic versatility.</title>
        <authorList>
            <person name="Fritz-Laylin L.K."/>
            <person name="Prochnik S.E."/>
            <person name="Ginger M.L."/>
            <person name="Dacks J.B."/>
            <person name="Carpenter M.L."/>
            <person name="Field M.C."/>
            <person name="Kuo A."/>
            <person name="Paredez A."/>
            <person name="Chapman J."/>
            <person name="Pham J."/>
            <person name="Shu S."/>
            <person name="Neupane R."/>
            <person name="Cipriano M."/>
            <person name="Mancuso J."/>
            <person name="Tu H."/>
            <person name="Salamov A."/>
            <person name="Lindquist E."/>
            <person name="Shapiro H."/>
            <person name="Lucas S."/>
            <person name="Grigoriev I.V."/>
            <person name="Cande W.Z."/>
            <person name="Fulton C."/>
            <person name="Rokhsar D.S."/>
            <person name="Dawson S.C."/>
        </authorList>
    </citation>
    <scope>NUCLEOTIDE SEQUENCE [LARGE SCALE GENOMIC DNA]</scope>
    <source>
        <strain evidence="1 2">NEG-M</strain>
    </source>
</reference>
<dbReference type="Proteomes" id="UP000006671">
    <property type="component" value="Unassembled WGS sequence"/>
</dbReference>
<accession>D2VE75</accession>